<dbReference type="InterPro" id="IPR055342">
    <property type="entry name" value="MreC_beta-barrel_core"/>
</dbReference>
<keyword evidence="3 5" id="KW-0133">Cell shape</keyword>
<dbReference type="Gene3D" id="2.40.10.350">
    <property type="entry name" value="Rod shape-determining protein MreC, domain 2"/>
    <property type="match status" value="1"/>
</dbReference>
<dbReference type="Pfam" id="PF04085">
    <property type="entry name" value="MreC"/>
    <property type="match status" value="1"/>
</dbReference>
<dbReference type="OrthoDB" id="90375at2"/>
<evidence type="ECO:0000313" key="8">
    <source>
        <dbReference type="Proteomes" id="UP000255328"/>
    </source>
</evidence>
<dbReference type="AlphaFoldDB" id="A0A377GVJ3"/>
<reference evidence="7 8" key="1">
    <citation type="submission" date="2018-06" db="EMBL/GenBank/DDBJ databases">
        <authorList>
            <consortium name="Pathogen Informatics"/>
            <person name="Doyle S."/>
        </authorList>
    </citation>
    <scope>NUCLEOTIDE SEQUENCE [LARGE SCALE GENOMIC DNA]</scope>
    <source>
        <strain evidence="7 8">NCTC10723</strain>
    </source>
</reference>
<evidence type="ECO:0000313" key="7">
    <source>
        <dbReference type="EMBL" id="STO31000.1"/>
    </source>
</evidence>
<dbReference type="EMBL" id="UGGU01000003">
    <property type="protein sequence ID" value="STO31000.1"/>
    <property type="molecule type" value="Genomic_DNA"/>
</dbReference>
<dbReference type="RefSeq" id="WP_115268919.1">
    <property type="nucleotide sequence ID" value="NZ_CASFEE010000001.1"/>
</dbReference>
<dbReference type="PANTHER" id="PTHR34138">
    <property type="entry name" value="CELL SHAPE-DETERMINING PROTEIN MREC"/>
    <property type="match status" value="1"/>
</dbReference>
<organism evidence="7 8">
    <name type="scientific">Fusobacterium necrogenes</name>
    <dbReference type="NCBI Taxonomy" id="858"/>
    <lineage>
        <taxon>Bacteria</taxon>
        <taxon>Fusobacteriati</taxon>
        <taxon>Fusobacteriota</taxon>
        <taxon>Fusobacteriia</taxon>
        <taxon>Fusobacteriales</taxon>
        <taxon>Fusobacteriaceae</taxon>
        <taxon>Fusobacterium</taxon>
    </lineage>
</organism>
<evidence type="ECO:0000259" key="6">
    <source>
        <dbReference type="Pfam" id="PF04085"/>
    </source>
</evidence>
<dbReference type="GO" id="GO:0005886">
    <property type="term" value="C:plasma membrane"/>
    <property type="evidence" value="ECO:0007669"/>
    <property type="project" value="TreeGrafter"/>
</dbReference>
<sequence>MFRKKKSSKNIKKRKRYIIFVFVVFFLVVFRSTVNSGVELLSYIVFPVQRKIYKIGNYIKETKEAVIKYRKILQENRDLKNEQIKYDMLVYYNQRISEENTRLRKILEIKEEKKLKVRVAKVIFRNHNNLYVRFYIDLGKKDGIKRNMIVLSEETLIGKVGRVYENYSIVDMITSENINVSSITESQMLGLIKGSNEEDGTLYFEANTFQNNIIVGEKVYTSGISEIYPKGLYIGRVSEVDEDDSELFRSIKVKNDIDVLNMNEVLILMQDEEQREKNEKN</sequence>
<evidence type="ECO:0000256" key="1">
    <source>
        <dbReference type="ARBA" id="ARBA00009369"/>
    </source>
</evidence>
<dbReference type="NCBIfam" id="TIGR00219">
    <property type="entry name" value="mreC"/>
    <property type="match status" value="1"/>
</dbReference>
<accession>A0A377GVJ3</accession>
<gene>
    <name evidence="7" type="ORF">NCTC10723_00439</name>
</gene>
<dbReference type="InterPro" id="IPR042175">
    <property type="entry name" value="Cell/Rod_MreC_2"/>
</dbReference>
<comment type="similarity">
    <text evidence="1 5">Belongs to the MreC family.</text>
</comment>
<evidence type="ECO:0000256" key="3">
    <source>
        <dbReference type="ARBA" id="ARBA00022960"/>
    </source>
</evidence>
<feature type="domain" description="Rod shape-determining protein MreC beta-barrel core" evidence="6">
    <location>
        <begin position="122"/>
        <end position="268"/>
    </location>
</feature>
<evidence type="ECO:0000256" key="2">
    <source>
        <dbReference type="ARBA" id="ARBA00013855"/>
    </source>
</evidence>
<proteinExistence type="inferred from homology"/>
<comment type="function">
    <text evidence="5">Involved in formation and maintenance of cell shape.</text>
</comment>
<dbReference type="PANTHER" id="PTHR34138:SF1">
    <property type="entry name" value="CELL SHAPE-DETERMINING PROTEIN MREC"/>
    <property type="match status" value="1"/>
</dbReference>
<evidence type="ECO:0000256" key="5">
    <source>
        <dbReference type="PIRNR" id="PIRNR038471"/>
    </source>
</evidence>
<dbReference type="Proteomes" id="UP000255328">
    <property type="component" value="Unassembled WGS sequence"/>
</dbReference>
<keyword evidence="8" id="KW-1185">Reference proteome</keyword>
<name>A0A377GVJ3_9FUSO</name>
<dbReference type="Gene3D" id="2.40.10.340">
    <property type="entry name" value="Rod shape-determining protein MreC, domain 1"/>
    <property type="match status" value="1"/>
</dbReference>
<dbReference type="GO" id="GO:0008360">
    <property type="term" value="P:regulation of cell shape"/>
    <property type="evidence" value="ECO:0007669"/>
    <property type="project" value="UniProtKB-KW"/>
</dbReference>
<evidence type="ECO:0000256" key="4">
    <source>
        <dbReference type="ARBA" id="ARBA00032089"/>
    </source>
</evidence>
<dbReference type="PIRSF" id="PIRSF038471">
    <property type="entry name" value="MreC"/>
    <property type="match status" value="1"/>
</dbReference>
<dbReference type="InterPro" id="IPR007221">
    <property type="entry name" value="MreC"/>
</dbReference>
<protein>
    <recommendedName>
        <fullName evidence="2 5">Cell shape-determining protein MreC</fullName>
    </recommendedName>
    <alternativeName>
        <fullName evidence="4 5">Cell shape protein MreC</fullName>
    </alternativeName>
</protein>
<dbReference type="InterPro" id="IPR042177">
    <property type="entry name" value="Cell/Rod_1"/>
</dbReference>